<proteinExistence type="inferred from homology"/>
<keyword evidence="5" id="KW-1185">Reference proteome</keyword>
<dbReference type="GO" id="GO:0005524">
    <property type="term" value="F:ATP binding"/>
    <property type="evidence" value="ECO:0007669"/>
    <property type="project" value="UniProtKB-KW"/>
</dbReference>
<dbReference type="AlphaFoldDB" id="A0AAW0MJ55"/>
<keyword evidence="2" id="KW-0547">Nucleotide-binding</keyword>
<reference evidence="5" key="1">
    <citation type="submission" date="2024-04" db="EMBL/GenBank/DDBJ databases">
        <title>Salinicola lusitanus LLJ914,a marine bacterium isolated from the Okinawa Trough.</title>
        <authorList>
            <person name="Li J."/>
        </authorList>
    </citation>
    <scope>NUCLEOTIDE SEQUENCE [LARGE SCALE GENOMIC DNA]</scope>
</reference>
<gene>
    <name evidence="4" type="ORF">WMY93_034325</name>
</gene>
<evidence type="ECO:0000313" key="4">
    <source>
        <dbReference type="EMBL" id="KAK7878431.1"/>
    </source>
</evidence>
<dbReference type="EMBL" id="JBBPFD010000511">
    <property type="protein sequence ID" value="KAK7878431.1"/>
    <property type="molecule type" value="Genomic_DNA"/>
</dbReference>
<evidence type="ECO:0000256" key="3">
    <source>
        <dbReference type="ARBA" id="ARBA00022840"/>
    </source>
</evidence>
<keyword evidence="3" id="KW-0067">ATP-binding</keyword>
<name>A0AAW0MJ55_9GOBI</name>
<dbReference type="Proteomes" id="UP001460270">
    <property type="component" value="Unassembled WGS sequence"/>
</dbReference>
<evidence type="ECO:0000256" key="2">
    <source>
        <dbReference type="ARBA" id="ARBA00022741"/>
    </source>
</evidence>
<dbReference type="InterPro" id="IPR013126">
    <property type="entry name" value="Hsp_70_fam"/>
</dbReference>
<dbReference type="PRINTS" id="PR00301">
    <property type="entry name" value="HEATSHOCK70"/>
</dbReference>
<accession>A0AAW0MJ55</accession>
<evidence type="ECO:0000313" key="5">
    <source>
        <dbReference type="Proteomes" id="UP001460270"/>
    </source>
</evidence>
<evidence type="ECO:0000256" key="1">
    <source>
        <dbReference type="ARBA" id="ARBA00007381"/>
    </source>
</evidence>
<dbReference type="Pfam" id="PF00012">
    <property type="entry name" value="HSP70"/>
    <property type="match status" value="1"/>
</dbReference>
<dbReference type="InterPro" id="IPR043129">
    <property type="entry name" value="ATPase_NBD"/>
</dbReference>
<protein>
    <recommendedName>
        <fullName evidence="6">Heat shock 70 kDa protein 12B</fullName>
    </recommendedName>
</protein>
<organism evidence="4 5">
    <name type="scientific">Mugilogobius chulae</name>
    <name type="common">yellowstripe goby</name>
    <dbReference type="NCBI Taxonomy" id="88201"/>
    <lineage>
        <taxon>Eukaryota</taxon>
        <taxon>Metazoa</taxon>
        <taxon>Chordata</taxon>
        <taxon>Craniata</taxon>
        <taxon>Vertebrata</taxon>
        <taxon>Euteleostomi</taxon>
        <taxon>Actinopterygii</taxon>
        <taxon>Neopterygii</taxon>
        <taxon>Teleostei</taxon>
        <taxon>Neoteleostei</taxon>
        <taxon>Acanthomorphata</taxon>
        <taxon>Gobiaria</taxon>
        <taxon>Gobiiformes</taxon>
        <taxon>Gobioidei</taxon>
        <taxon>Gobiidae</taxon>
        <taxon>Gobionellinae</taxon>
        <taxon>Mugilogobius</taxon>
    </lineage>
</organism>
<sequence length="504" mass="57942">MKNSCIVAIDFGTAYSGYAYSLTQEVLRGKRWEQKSGADTPKTPTCVLFDEDQSFVEFGYKARDRYYEISKNTNNYYYFKDFKMQLYKKGIKKDLEISDVNKRRMKALKVFSAALRFLKEDALKTINKESLNLAKQLYDFTWVVTVPAIWDESARQFYERGCCPGSFAQTMMVVESEAASVWCKHLSSKAVSRSERLDVELSAGTQYIVIDCGGGTIDISVHEVLEDGKLKELHKASGNDQGGRNVDRKFTQCLREFFCDGLWEEYEREHPEEVQMFMDDFMWLRQAEHSGVWRLEFSSQFKKMISRKKHSLSKPTAGLIFHGTDQPKKKSCKLEISQDKMESFYHHKSIEYLLLVGGLSSSHILYNHVLKQFSPKLKVVRPLNPQEAVLKGAVTFGRDQSIIKSRKSPYTYGFSKIARFDASKHKPEKRISTSEGQWCRHLFRKMEGVEGPVASCDLILPKTSKGLDQEVKVKIYFGSTTITAVVWTWSPQTDVFAKMDFNAH</sequence>
<dbReference type="PANTHER" id="PTHR14187">
    <property type="entry name" value="ALPHA KINASE/ELONGATION FACTOR 2 KINASE"/>
    <property type="match status" value="1"/>
</dbReference>
<dbReference type="Gene3D" id="3.30.420.40">
    <property type="match status" value="2"/>
</dbReference>
<evidence type="ECO:0008006" key="6">
    <source>
        <dbReference type="Google" id="ProtNLM"/>
    </source>
</evidence>
<dbReference type="SUPFAM" id="SSF53067">
    <property type="entry name" value="Actin-like ATPase domain"/>
    <property type="match status" value="2"/>
</dbReference>
<comment type="caution">
    <text evidence="4">The sequence shown here is derived from an EMBL/GenBank/DDBJ whole genome shotgun (WGS) entry which is preliminary data.</text>
</comment>
<dbReference type="CDD" id="cd10229">
    <property type="entry name" value="ASKHA_NBD_HSP70_HSPA12"/>
    <property type="match status" value="1"/>
</dbReference>
<dbReference type="PANTHER" id="PTHR14187:SF5">
    <property type="entry name" value="HEAT SHOCK 70 KDA PROTEIN 12A"/>
    <property type="match status" value="1"/>
</dbReference>
<comment type="similarity">
    <text evidence="1">Belongs to the heat shock protein 70 family.</text>
</comment>
<dbReference type="GO" id="GO:0140662">
    <property type="term" value="F:ATP-dependent protein folding chaperone"/>
    <property type="evidence" value="ECO:0007669"/>
    <property type="project" value="InterPro"/>
</dbReference>